<dbReference type="PRINTS" id="PR00348">
    <property type="entry name" value="UBIQUITIN"/>
</dbReference>
<dbReference type="InterPro" id="IPR019956">
    <property type="entry name" value="Ubiquitin_dom"/>
</dbReference>
<dbReference type="InterPro" id="IPR029071">
    <property type="entry name" value="Ubiquitin-like_domsf"/>
</dbReference>
<sequence length="277" mass="31038">MQSPIKTLTRKTIAFDVKSSDVVDSVRAQNQCNKGIPLNQQDLIFVGKQPEDGCTLSDYNTQKEFTLHLDLLHGGVQIFVKTLAGKTILVEFEDGHTLSEYNAQKSALQSDLICRAYRSLFTLEIEPLDTINSIKARTQPTKEGVYPLHKSPWRHANLRQDYHRQDHLHGGMQIFVKTLICNPITLGLQLSDTIDNMKAKDPGLAMVSNFSQTILYEAHVFNRIPPTSSSEMARRSQLSTWSFVSVQYPGFVKTLAAKTTAFGVKPSDNLNDVKVKS</sequence>
<dbReference type="SMART" id="SM00213">
    <property type="entry name" value="UBQ"/>
    <property type="match status" value="1"/>
</dbReference>
<reference evidence="2" key="1">
    <citation type="submission" date="2022-07" db="EMBL/GenBank/DDBJ databases">
        <title>Genome Sequence of Leucocoprinus birnbaumii.</title>
        <authorList>
            <person name="Buettner E."/>
        </authorList>
    </citation>
    <scope>NUCLEOTIDE SEQUENCE</scope>
    <source>
        <strain evidence="2">VT141</strain>
    </source>
</reference>
<name>A0AAD5VLZ5_9AGAR</name>
<dbReference type="PANTHER" id="PTHR10666">
    <property type="entry name" value="UBIQUITIN"/>
    <property type="match status" value="1"/>
</dbReference>
<dbReference type="SUPFAM" id="SSF54236">
    <property type="entry name" value="Ubiquitin-like"/>
    <property type="match status" value="1"/>
</dbReference>
<dbReference type="EMBL" id="JANIEX010000709">
    <property type="protein sequence ID" value="KAJ3563931.1"/>
    <property type="molecule type" value="Genomic_DNA"/>
</dbReference>
<dbReference type="InterPro" id="IPR050158">
    <property type="entry name" value="Ubiquitin_ubiquitin-like"/>
</dbReference>
<keyword evidence="3" id="KW-1185">Reference proteome</keyword>
<feature type="domain" description="Ubiquitin-like" evidence="1">
    <location>
        <begin position="1"/>
        <end position="69"/>
    </location>
</feature>
<dbReference type="InterPro" id="IPR000626">
    <property type="entry name" value="Ubiquitin-like_dom"/>
</dbReference>
<gene>
    <name evidence="2" type="ORF">NP233_g8619</name>
</gene>
<dbReference type="Pfam" id="PF00240">
    <property type="entry name" value="ubiquitin"/>
    <property type="match status" value="1"/>
</dbReference>
<evidence type="ECO:0000313" key="2">
    <source>
        <dbReference type="EMBL" id="KAJ3563931.1"/>
    </source>
</evidence>
<dbReference type="AlphaFoldDB" id="A0AAD5VLZ5"/>
<accession>A0AAD5VLZ5</accession>
<dbReference type="Proteomes" id="UP001213000">
    <property type="component" value="Unassembled WGS sequence"/>
</dbReference>
<comment type="caution">
    <text evidence="2">The sequence shown here is derived from an EMBL/GenBank/DDBJ whole genome shotgun (WGS) entry which is preliminary data.</text>
</comment>
<evidence type="ECO:0000313" key="3">
    <source>
        <dbReference type="Proteomes" id="UP001213000"/>
    </source>
</evidence>
<dbReference type="Gene3D" id="3.10.20.90">
    <property type="entry name" value="Phosphatidylinositol 3-kinase Catalytic Subunit, Chain A, domain 1"/>
    <property type="match status" value="2"/>
</dbReference>
<organism evidence="2 3">
    <name type="scientific">Leucocoprinus birnbaumii</name>
    <dbReference type="NCBI Taxonomy" id="56174"/>
    <lineage>
        <taxon>Eukaryota</taxon>
        <taxon>Fungi</taxon>
        <taxon>Dikarya</taxon>
        <taxon>Basidiomycota</taxon>
        <taxon>Agaricomycotina</taxon>
        <taxon>Agaricomycetes</taxon>
        <taxon>Agaricomycetidae</taxon>
        <taxon>Agaricales</taxon>
        <taxon>Agaricineae</taxon>
        <taxon>Agaricaceae</taxon>
        <taxon>Leucocoprinus</taxon>
    </lineage>
</organism>
<evidence type="ECO:0000259" key="1">
    <source>
        <dbReference type="PROSITE" id="PS50053"/>
    </source>
</evidence>
<protein>
    <recommendedName>
        <fullName evidence="1">Ubiquitin-like domain-containing protein</fullName>
    </recommendedName>
</protein>
<proteinExistence type="predicted"/>
<dbReference type="PROSITE" id="PS50053">
    <property type="entry name" value="UBIQUITIN_2"/>
    <property type="match status" value="1"/>
</dbReference>